<dbReference type="GO" id="GO:0005886">
    <property type="term" value="C:plasma membrane"/>
    <property type="evidence" value="ECO:0007669"/>
    <property type="project" value="UniProtKB-SubCell"/>
</dbReference>
<evidence type="ECO:0000256" key="9">
    <source>
        <dbReference type="NCBIfam" id="TIGR01400"/>
    </source>
</evidence>
<keyword evidence="11" id="KW-0966">Cell projection</keyword>
<comment type="subcellular location">
    <subcellularLocation>
        <location evidence="10">Cell membrane</location>
        <topology evidence="10">Multi-pass membrane protein</topology>
    </subcellularLocation>
    <subcellularLocation>
        <location evidence="10">Bacterial flagellum basal body</location>
    </subcellularLocation>
</comment>
<evidence type="ECO:0000256" key="5">
    <source>
        <dbReference type="ARBA" id="ARBA00022692"/>
    </source>
</evidence>
<keyword evidence="11" id="KW-0969">Cilium</keyword>
<evidence type="ECO:0000256" key="1">
    <source>
        <dbReference type="ARBA" id="ARBA00002578"/>
    </source>
</evidence>
<comment type="similarity">
    <text evidence="2 10">Belongs to the FliR/MopE/SpaR family.</text>
</comment>
<evidence type="ECO:0000256" key="2">
    <source>
        <dbReference type="ARBA" id="ARBA00009772"/>
    </source>
</evidence>
<dbReference type="RefSeq" id="WP_080806038.1">
    <property type="nucleotide sequence ID" value="NZ_LT828552.1"/>
</dbReference>
<evidence type="ECO:0000256" key="10">
    <source>
        <dbReference type="RuleBase" id="RU362071"/>
    </source>
</evidence>
<dbReference type="GO" id="GO:0009425">
    <property type="term" value="C:bacterial-type flagellum basal body"/>
    <property type="evidence" value="ECO:0007669"/>
    <property type="project" value="UniProtKB-SubCell"/>
</dbReference>
<feature type="transmembrane region" description="Helical" evidence="10">
    <location>
        <begin position="129"/>
        <end position="159"/>
    </location>
</feature>
<dbReference type="InterPro" id="IPR002010">
    <property type="entry name" value="T3SS_IM_R"/>
</dbReference>
<name>A0A1W1HA02_9BACT</name>
<keyword evidence="6 10" id="KW-1133">Transmembrane helix</keyword>
<proteinExistence type="inferred from homology"/>
<dbReference type="PRINTS" id="PR00953">
    <property type="entry name" value="TYPE3IMRPROT"/>
</dbReference>
<evidence type="ECO:0000256" key="8">
    <source>
        <dbReference type="ARBA" id="ARBA00023143"/>
    </source>
</evidence>
<dbReference type="InterPro" id="IPR006303">
    <property type="entry name" value="FliR"/>
</dbReference>
<keyword evidence="4 10" id="KW-1003">Cell membrane</keyword>
<organism evidence="11 12">
    <name type="scientific">Desulfamplus magnetovallimortis</name>
    <dbReference type="NCBI Taxonomy" id="1246637"/>
    <lineage>
        <taxon>Bacteria</taxon>
        <taxon>Pseudomonadati</taxon>
        <taxon>Thermodesulfobacteriota</taxon>
        <taxon>Desulfobacteria</taxon>
        <taxon>Desulfobacterales</taxon>
        <taxon>Desulfobacteraceae</taxon>
        <taxon>Desulfamplus</taxon>
    </lineage>
</organism>
<feature type="transmembrane region" description="Helical" evidence="10">
    <location>
        <begin position="212"/>
        <end position="232"/>
    </location>
</feature>
<reference evidence="11 12" key="1">
    <citation type="submission" date="2017-03" db="EMBL/GenBank/DDBJ databases">
        <authorList>
            <person name="Afonso C.L."/>
            <person name="Miller P.J."/>
            <person name="Scott M.A."/>
            <person name="Spackman E."/>
            <person name="Goraichik I."/>
            <person name="Dimitrov K.M."/>
            <person name="Suarez D.L."/>
            <person name="Swayne D.E."/>
        </authorList>
    </citation>
    <scope>NUCLEOTIDE SEQUENCE [LARGE SCALE GENOMIC DNA]</scope>
    <source>
        <strain evidence="11">PRJEB14757</strain>
    </source>
</reference>
<evidence type="ECO:0000313" key="12">
    <source>
        <dbReference type="Proteomes" id="UP000191931"/>
    </source>
</evidence>
<sequence length="262" mass="28914">MPILNLYNVEEFKVFLLVLARFSVVLFMLPIFGARTLPNMVKAALAMVLSLLLYSVVPVEPSIFPDTVIETGILIFFEIMIGLMLGTCIRLFLAAVQLSGQVIGFQMGFSMINVVDPQSGANVSIMEQIAYWVCLLVFLLFNGHYILLISVIESFELVPPGTFMLQRPLLDTLLNQGSQVFILGIKIGAPIIASLFFTSVSFGLIGKFAPQMNIMIVAFPMKIFVGLLLFGLALETIKIITREYIYGLKSLLLSLLFWAGGG</sequence>
<keyword evidence="7 10" id="KW-0472">Membrane</keyword>
<feature type="transmembrane region" description="Helical" evidence="10">
    <location>
        <begin position="12"/>
        <end position="32"/>
    </location>
</feature>
<feature type="transmembrane region" description="Helical" evidence="10">
    <location>
        <begin position="39"/>
        <end position="57"/>
    </location>
</feature>
<keyword evidence="5 10" id="KW-0812">Transmembrane</keyword>
<keyword evidence="12" id="KW-1185">Reference proteome</keyword>
<evidence type="ECO:0000256" key="6">
    <source>
        <dbReference type="ARBA" id="ARBA00022989"/>
    </source>
</evidence>
<evidence type="ECO:0000313" key="11">
    <source>
        <dbReference type="EMBL" id="SLM29245.1"/>
    </source>
</evidence>
<dbReference type="PANTHER" id="PTHR30065:SF1">
    <property type="entry name" value="SURFACE PRESENTATION OF ANTIGENS PROTEIN SPAR"/>
    <property type="match status" value="1"/>
</dbReference>
<feature type="transmembrane region" description="Helical" evidence="10">
    <location>
        <begin position="63"/>
        <end position="84"/>
    </location>
</feature>
<dbReference type="Pfam" id="PF01311">
    <property type="entry name" value="Bac_export_1"/>
    <property type="match status" value="1"/>
</dbReference>
<dbReference type="EMBL" id="FWEV01000083">
    <property type="protein sequence ID" value="SLM29245.1"/>
    <property type="molecule type" value="Genomic_DNA"/>
</dbReference>
<dbReference type="OrthoDB" id="9797790at2"/>
<dbReference type="GO" id="GO:0044780">
    <property type="term" value="P:bacterial-type flagellum assembly"/>
    <property type="evidence" value="ECO:0007669"/>
    <property type="project" value="UniProtKB-UniRule"/>
</dbReference>
<dbReference type="GO" id="GO:0006605">
    <property type="term" value="P:protein targeting"/>
    <property type="evidence" value="ECO:0007669"/>
    <property type="project" value="UniProtKB-UniRule"/>
</dbReference>
<evidence type="ECO:0000256" key="3">
    <source>
        <dbReference type="ARBA" id="ARBA00021717"/>
    </source>
</evidence>
<evidence type="ECO:0000256" key="7">
    <source>
        <dbReference type="ARBA" id="ARBA00023136"/>
    </source>
</evidence>
<comment type="function">
    <text evidence="1 10">Role in flagellar biosynthesis.</text>
</comment>
<keyword evidence="8 10" id="KW-0975">Bacterial flagellum</keyword>
<feature type="transmembrane region" description="Helical" evidence="10">
    <location>
        <begin position="180"/>
        <end position="206"/>
    </location>
</feature>
<dbReference type="AlphaFoldDB" id="A0A1W1HA02"/>
<protein>
    <recommendedName>
        <fullName evidence="3 9">Flagellar biosynthetic protein FliR</fullName>
    </recommendedName>
</protein>
<evidence type="ECO:0000256" key="4">
    <source>
        <dbReference type="ARBA" id="ARBA00022475"/>
    </source>
</evidence>
<dbReference type="Proteomes" id="UP000191931">
    <property type="component" value="Unassembled WGS sequence"/>
</dbReference>
<dbReference type="STRING" id="1246637.MTBBW1_1730043"/>
<dbReference type="NCBIfam" id="TIGR01400">
    <property type="entry name" value="fliR"/>
    <property type="match status" value="1"/>
</dbReference>
<dbReference type="PANTHER" id="PTHR30065">
    <property type="entry name" value="FLAGELLAR BIOSYNTHETIC PROTEIN FLIR"/>
    <property type="match status" value="1"/>
</dbReference>
<gene>
    <name evidence="11" type="primary">fliR</name>
    <name evidence="11" type="ORF">MTBBW1_1730043</name>
</gene>
<keyword evidence="11" id="KW-0282">Flagellum</keyword>
<accession>A0A1W1HA02</accession>